<evidence type="ECO:0000256" key="1">
    <source>
        <dbReference type="SAM" id="MobiDB-lite"/>
    </source>
</evidence>
<reference evidence="3 4" key="1">
    <citation type="journal article" date="2015" name="Genome Announc.">
        <title>Expanding the biotechnology potential of lactobacilli through comparative genomics of 213 strains and associated genera.</title>
        <authorList>
            <person name="Sun Z."/>
            <person name="Harris H.M."/>
            <person name="McCann A."/>
            <person name="Guo C."/>
            <person name="Argimon S."/>
            <person name="Zhang W."/>
            <person name="Yang X."/>
            <person name="Jeffery I.B."/>
            <person name="Cooney J.C."/>
            <person name="Kagawa T.F."/>
            <person name="Liu W."/>
            <person name="Song Y."/>
            <person name="Salvetti E."/>
            <person name="Wrobel A."/>
            <person name="Rasinkangas P."/>
            <person name="Parkhill J."/>
            <person name="Rea M.C."/>
            <person name="O'Sullivan O."/>
            <person name="Ritari J."/>
            <person name="Douillard F.P."/>
            <person name="Paul Ross R."/>
            <person name="Yang R."/>
            <person name="Briner A.E."/>
            <person name="Felis G.E."/>
            <person name="de Vos W.M."/>
            <person name="Barrangou R."/>
            <person name="Klaenhammer T.R."/>
            <person name="Caufield P.W."/>
            <person name="Cui Y."/>
            <person name="Zhang H."/>
            <person name="O'Toole P.W."/>
        </authorList>
    </citation>
    <scope>NUCLEOTIDE SEQUENCE [LARGE SCALE GENOMIC DNA]</scope>
    <source>
        <strain evidence="3 4">DSM 5007</strain>
    </source>
</reference>
<dbReference type="RefSeq" id="WP_010621402.1">
    <property type="nucleotide sequence ID" value="NZ_AZGF01000010.1"/>
</dbReference>
<feature type="compositionally biased region" description="Polar residues" evidence="1">
    <location>
        <begin position="176"/>
        <end position="185"/>
    </location>
</feature>
<dbReference type="PROSITE" id="PS51257">
    <property type="entry name" value="PROKAR_LIPOPROTEIN"/>
    <property type="match status" value="1"/>
</dbReference>
<organism evidence="3 4">
    <name type="scientific">Paucilactobacillus suebicus DSM 5007 = KCTC 3549</name>
    <dbReference type="NCBI Taxonomy" id="1423807"/>
    <lineage>
        <taxon>Bacteria</taxon>
        <taxon>Bacillati</taxon>
        <taxon>Bacillota</taxon>
        <taxon>Bacilli</taxon>
        <taxon>Lactobacillales</taxon>
        <taxon>Lactobacillaceae</taxon>
        <taxon>Paucilactobacillus</taxon>
    </lineage>
</organism>
<evidence type="ECO:0000313" key="4">
    <source>
        <dbReference type="Proteomes" id="UP000051820"/>
    </source>
</evidence>
<dbReference type="OrthoDB" id="10003059at2"/>
<feature type="compositionally biased region" description="Low complexity" evidence="1">
    <location>
        <begin position="51"/>
        <end position="76"/>
    </location>
</feature>
<proteinExistence type="predicted"/>
<sequence length="185" mass="19233">MKKVVGAGVAVIAVLALAGCGSNSSHSKSQSSSDKSSVSTKNTSSKDSHKSATSQSSTSSVNSQSSSTSSSSSSSDDAVHNGVPAELIGLYQDKVKQNESDGFAPVYEFTADSITLQYSNMPSEKITNVTWKMQNGEYLISGTGQPSGLYKGGPETLTVHKNGDELTFPGMDTNGAYRTSQVQGD</sequence>
<gene>
    <name evidence="3" type="ORF">FD16_GL000202</name>
</gene>
<feature type="region of interest" description="Disordered" evidence="1">
    <location>
        <begin position="165"/>
        <end position="185"/>
    </location>
</feature>
<dbReference type="STRING" id="1423807.FD16_GL000202"/>
<keyword evidence="4" id="KW-1185">Reference proteome</keyword>
<accession>A0A0R1W3Q6</accession>
<name>A0A0R1W3Q6_9LACO</name>
<feature type="chain" id="PRO_5038355724" description="Lipoprotein" evidence="2">
    <location>
        <begin position="19"/>
        <end position="185"/>
    </location>
</feature>
<feature type="compositionally biased region" description="Low complexity" evidence="1">
    <location>
        <begin position="20"/>
        <end position="43"/>
    </location>
</feature>
<feature type="signal peptide" evidence="2">
    <location>
        <begin position="1"/>
        <end position="18"/>
    </location>
</feature>
<comment type="caution">
    <text evidence="3">The sequence shown here is derived from an EMBL/GenBank/DDBJ whole genome shotgun (WGS) entry which is preliminary data.</text>
</comment>
<keyword evidence="2" id="KW-0732">Signal</keyword>
<protein>
    <recommendedName>
        <fullName evidence="5">Lipoprotein</fullName>
    </recommendedName>
</protein>
<dbReference type="PATRIC" id="fig|1423807.3.peg.203"/>
<dbReference type="Proteomes" id="UP000051820">
    <property type="component" value="Unassembled WGS sequence"/>
</dbReference>
<feature type="region of interest" description="Disordered" evidence="1">
    <location>
        <begin position="20"/>
        <end position="81"/>
    </location>
</feature>
<dbReference type="AlphaFoldDB" id="A0A0R1W3Q6"/>
<evidence type="ECO:0008006" key="5">
    <source>
        <dbReference type="Google" id="ProtNLM"/>
    </source>
</evidence>
<dbReference type="EMBL" id="AZGF01000010">
    <property type="protein sequence ID" value="KRM12127.1"/>
    <property type="molecule type" value="Genomic_DNA"/>
</dbReference>
<evidence type="ECO:0000256" key="2">
    <source>
        <dbReference type="SAM" id="SignalP"/>
    </source>
</evidence>
<evidence type="ECO:0000313" key="3">
    <source>
        <dbReference type="EMBL" id="KRM12127.1"/>
    </source>
</evidence>